<evidence type="ECO:0000313" key="3">
    <source>
        <dbReference type="Proteomes" id="UP000199437"/>
    </source>
</evidence>
<keyword evidence="1" id="KW-0732">Signal</keyword>
<organism evidence="2 3">
    <name type="scientific">Roseivirga pacifica</name>
    <dbReference type="NCBI Taxonomy" id="1267423"/>
    <lineage>
        <taxon>Bacteria</taxon>
        <taxon>Pseudomonadati</taxon>
        <taxon>Bacteroidota</taxon>
        <taxon>Cytophagia</taxon>
        <taxon>Cytophagales</taxon>
        <taxon>Roseivirgaceae</taxon>
        <taxon>Roseivirga</taxon>
    </lineage>
</organism>
<feature type="chain" id="PRO_5011703954" evidence="1">
    <location>
        <begin position="20"/>
        <end position="124"/>
    </location>
</feature>
<dbReference type="GeneID" id="99985828"/>
<dbReference type="OrthoDB" id="982498at2"/>
<evidence type="ECO:0000313" key="2">
    <source>
        <dbReference type="EMBL" id="SEV98923.1"/>
    </source>
</evidence>
<dbReference type="STRING" id="1267423.SAMN05216290_1094"/>
<keyword evidence="3" id="KW-1185">Reference proteome</keyword>
<dbReference type="EMBL" id="FOIR01000001">
    <property type="protein sequence ID" value="SEV98923.1"/>
    <property type="molecule type" value="Genomic_DNA"/>
</dbReference>
<evidence type="ECO:0000256" key="1">
    <source>
        <dbReference type="SAM" id="SignalP"/>
    </source>
</evidence>
<protein>
    <submittedName>
        <fullName evidence="2">Uncharacterized protein</fullName>
    </submittedName>
</protein>
<proteinExistence type="predicted"/>
<dbReference type="Proteomes" id="UP000199437">
    <property type="component" value="Unassembled WGS sequence"/>
</dbReference>
<dbReference type="AlphaFoldDB" id="A0A1I0ND09"/>
<accession>A0A1I0ND09</accession>
<name>A0A1I0ND09_9BACT</name>
<sequence>MKTLCILLLSVFLSPFNTPQDLNKAAGNWEGTLALPGGQSLKIVFHVMNKDGELSATMDSPDQNAFGLKMDEATFKDNTIKMTMNQIQGTYEGTLKDGKFIGKWSQSGQSFDLNLTRIKKTGDS</sequence>
<feature type="signal peptide" evidence="1">
    <location>
        <begin position="1"/>
        <end position="19"/>
    </location>
</feature>
<dbReference type="RefSeq" id="WP_090257502.1">
    <property type="nucleotide sequence ID" value="NZ_FOIR01000001.1"/>
</dbReference>
<gene>
    <name evidence="2" type="ORF">SAMN05216290_1094</name>
</gene>
<reference evidence="3" key="1">
    <citation type="submission" date="2016-10" db="EMBL/GenBank/DDBJ databases">
        <authorList>
            <person name="Varghese N."/>
            <person name="Submissions S."/>
        </authorList>
    </citation>
    <scope>NUCLEOTIDE SEQUENCE [LARGE SCALE GENOMIC DNA]</scope>
    <source>
        <strain evidence="3">CGMCC 1.12402</strain>
    </source>
</reference>